<feature type="transmembrane region" description="Helical" evidence="5">
    <location>
        <begin position="260"/>
        <end position="279"/>
    </location>
</feature>
<dbReference type="InterPro" id="IPR036640">
    <property type="entry name" value="ABC1_TM_sf"/>
</dbReference>
<feature type="transmembrane region" description="Helical" evidence="5">
    <location>
        <begin position="69"/>
        <end position="89"/>
    </location>
</feature>
<feature type="transmembrane region" description="Helical" evidence="5">
    <location>
        <begin position="146"/>
        <end position="165"/>
    </location>
</feature>
<keyword evidence="9" id="KW-1185">Reference proteome</keyword>
<feature type="domain" description="ABC transporter" evidence="6">
    <location>
        <begin position="328"/>
        <end position="566"/>
    </location>
</feature>
<dbReference type="PROSITE" id="PS50893">
    <property type="entry name" value="ABC_TRANSPORTER_2"/>
    <property type="match status" value="1"/>
</dbReference>
<evidence type="ECO:0000313" key="9">
    <source>
        <dbReference type="Proteomes" id="UP001596356"/>
    </source>
</evidence>
<gene>
    <name evidence="8" type="ORF">ACFQBT_14155</name>
</gene>
<evidence type="ECO:0000313" key="8">
    <source>
        <dbReference type="EMBL" id="MFC6714893.1"/>
    </source>
</evidence>
<evidence type="ECO:0000256" key="1">
    <source>
        <dbReference type="ARBA" id="ARBA00004651"/>
    </source>
</evidence>
<name>A0ABW2AVS9_9MICO</name>
<dbReference type="PANTHER" id="PTHR43394">
    <property type="entry name" value="ATP-DEPENDENT PERMEASE MDL1, MITOCHONDRIAL"/>
    <property type="match status" value="1"/>
</dbReference>
<reference evidence="9" key="1">
    <citation type="journal article" date="2019" name="Int. J. Syst. Evol. Microbiol.">
        <title>The Global Catalogue of Microorganisms (GCM) 10K type strain sequencing project: providing services to taxonomists for standard genome sequencing and annotation.</title>
        <authorList>
            <consortium name="The Broad Institute Genomics Platform"/>
            <consortium name="The Broad Institute Genome Sequencing Center for Infectious Disease"/>
            <person name="Wu L."/>
            <person name="Ma J."/>
        </authorList>
    </citation>
    <scope>NUCLEOTIDE SEQUENCE [LARGE SCALE GENOMIC DNA]</scope>
    <source>
        <strain evidence="9">NBRC 106593</strain>
    </source>
</reference>
<dbReference type="SUPFAM" id="SSF90123">
    <property type="entry name" value="ABC transporter transmembrane region"/>
    <property type="match status" value="1"/>
</dbReference>
<evidence type="ECO:0000259" key="6">
    <source>
        <dbReference type="PROSITE" id="PS50893"/>
    </source>
</evidence>
<dbReference type="CDD" id="cd07346">
    <property type="entry name" value="ABC_6TM_exporters"/>
    <property type="match status" value="1"/>
</dbReference>
<dbReference type="Pfam" id="PF00005">
    <property type="entry name" value="ABC_tran"/>
    <property type="match status" value="1"/>
</dbReference>
<accession>A0ABW2AVS9</accession>
<evidence type="ECO:0000256" key="5">
    <source>
        <dbReference type="SAM" id="Phobius"/>
    </source>
</evidence>
<organism evidence="8 9">
    <name type="scientific">Branchiibius cervicis</name>
    <dbReference type="NCBI Taxonomy" id="908252"/>
    <lineage>
        <taxon>Bacteria</taxon>
        <taxon>Bacillati</taxon>
        <taxon>Actinomycetota</taxon>
        <taxon>Actinomycetes</taxon>
        <taxon>Micrococcales</taxon>
        <taxon>Dermacoccaceae</taxon>
        <taxon>Branchiibius</taxon>
    </lineage>
</organism>
<dbReference type="InterPro" id="IPR039421">
    <property type="entry name" value="Type_1_exporter"/>
</dbReference>
<protein>
    <submittedName>
        <fullName evidence="8">ABC transporter ATP-binding protein</fullName>
    </submittedName>
</protein>
<evidence type="ECO:0000256" key="4">
    <source>
        <dbReference type="ARBA" id="ARBA00023136"/>
    </source>
</evidence>
<proteinExistence type="predicted"/>
<dbReference type="InterPro" id="IPR027417">
    <property type="entry name" value="P-loop_NTPase"/>
</dbReference>
<dbReference type="Gene3D" id="3.40.50.300">
    <property type="entry name" value="P-loop containing nucleotide triphosphate hydrolases"/>
    <property type="match status" value="1"/>
</dbReference>
<feature type="transmembrane region" description="Helical" evidence="5">
    <location>
        <begin position="171"/>
        <end position="190"/>
    </location>
</feature>
<dbReference type="PROSITE" id="PS50929">
    <property type="entry name" value="ABC_TM1F"/>
    <property type="match status" value="1"/>
</dbReference>
<dbReference type="InterPro" id="IPR003439">
    <property type="entry name" value="ABC_transporter-like_ATP-bd"/>
</dbReference>
<sequence>MERLPFADPGIPDLRGPWRFLARIWRGQIRSQVLGAVMGSIWMLCAALTPAAVGRAIDQGIVPRDGAALLRWSAIVFALAVISAGTGALRHRYAVENWLRACFRTMQWLGHHSADTGAALTRAMPTGKVVAGIASDAPTIGSSFDVANRFAGAIVSYLVVAVIMLTTSLRLGLLVLLGVPVLLASLSLVMKPLQRRQAQQREASGRLVELGADTVAGLRVLRGIGGEATFLERYRDQSQLVRRRGNQVAGLQSTLDAAQILLPGLFTLIVTWFGAHAVLDGDLQVGQLVAFYGYAAFLVLPLQTATEFAGKLTRTHVAAHKVIAVLQVRSDSAGDVAITSLPDEPGVLHDPTSGLTVTPGTFVAVVSARPEESAALADRLGRFGAERTEVTFAGTPIADVPLGQVRDRVVVSQIDPALFTGRLREELDPWERASDARVREALHVASAEDILDAVDDGLDAQVEERGRTFSGGQRQRLTLTRALLTEAPILVLVEPTSAVDAHTEARIAGRLVTERAGRTTVVMTASPLLLDHADEVVLLQDGRVTARGRHADLLRHHSAYRRVVVRGDE</sequence>
<dbReference type="GO" id="GO:0005524">
    <property type="term" value="F:ATP binding"/>
    <property type="evidence" value="ECO:0007669"/>
    <property type="project" value="UniProtKB-KW"/>
</dbReference>
<feature type="domain" description="ABC transmembrane type-1" evidence="7">
    <location>
        <begin position="33"/>
        <end position="314"/>
    </location>
</feature>
<dbReference type="Gene3D" id="1.20.1560.10">
    <property type="entry name" value="ABC transporter type 1, transmembrane domain"/>
    <property type="match status" value="1"/>
</dbReference>
<dbReference type="Pfam" id="PF00664">
    <property type="entry name" value="ABC_membrane"/>
    <property type="match status" value="1"/>
</dbReference>
<dbReference type="PANTHER" id="PTHR43394:SF1">
    <property type="entry name" value="ATP-BINDING CASSETTE SUB-FAMILY B MEMBER 10, MITOCHONDRIAL"/>
    <property type="match status" value="1"/>
</dbReference>
<evidence type="ECO:0000256" key="3">
    <source>
        <dbReference type="ARBA" id="ARBA00022989"/>
    </source>
</evidence>
<keyword evidence="3 5" id="KW-1133">Transmembrane helix</keyword>
<comment type="caution">
    <text evidence="8">The sequence shown here is derived from an EMBL/GenBank/DDBJ whole genome shotgun (WGS) entry which is preliminary data.</text>
</comment>
<feature type="transmembrane region" description="Helical" evidence="5">
    <location>
        <begin position="285"/>
        <end position="302"/>
    </location>
</feature>
<evidence type="ECO:0000256" key="2">
    <source>
        <dbReference type="ARBA" id="ARBA00022692"/>
    </source>
</evidence>
<dbReference type="InterPro" id="IPR011527">
    <property type="entry name" value="ABC1_TM_dom"/>
</dbReference>
<dbReference type="RefSeq" id="WP_377823608.1">
    <property type="nucleotide sequence ID" value="NZ_JBHSWJ010000002.1"/>
</dbReference>
<keyword evidence="4 5" id="KW-0472">Membrane</keyword>
<evidence type="ECO:0000259" key="7">
    <source>
        <dbReference type="PROSITE" id="PS50929"/>
    </source>
</evidence>
<keyword evidence="2 5" id="KW-0812">Transmembrane</keyword>
<feature type="transmembrane region" description="Helical" evidence="5">
    <location>
        <begin position="33"/>
        <end position="57"/>
    </location>
</feature>
<keyword evidence="8" id="KW-0547">Nucleotide-binding</keyword>
<dbReference type="SUPFAM" id="SSF52540">
    <property type="entry name" value="P-loop containing nucleoside triphosphate hydrolases"/>
    <property type="match status" value="1"/>
</dbReference>
<keyword evidence="8" id="KW-0067">ATP-binding</keyword>
<comment type="subcellular location">
    <subcellularLocation>
        <location evidence="1">Cell membrane</location>
        <topology evidence="1">Multi-pass membrane protein</topology>
    </subcellularLocation>
</comment>
<dbReference type="Proteomes" id="UP001596356">
    <property type="component" value="Unassembled WGS sequence"/>
</dbReference>
<dbReference type="EMBL" id="JBHSWJ010000002">
    <property type="protein sequence ID" value="MFC6714893.1"/>
    <property type="molecule type" value="Genomic_DNA"/>
</dbReference>